<organism evidence="2 3">
    <name type="scientific">Actinomyces glycerinitolerans</name>
    <dbReference type="NCBI Taxonomy" id="1892869"/>
    <lineage>
        <taxon>Bacteria</taxon>
        <taxon>Bacillati</taxon>
        <taxon>Actinomycetota</taxon>
        <taxon>Actinomycetes</taxon>
        <taxon>Actinomycetales</taxon>
        <taxon>Actinomycetaceae</taxon>
        <taxon>Actinomyces</taxon>
    </lineage>
</organism>
<feature type="compositionally biased region" description="Polar residues" evidence="1">
    <location>
        <begin position="203"/>
        <end position="219"/>
    </location>
</feature>
<dbReference type="OrthoDB" id="4981342at2"/>
<evidence type="ECO:0000256" key="1">
    <source>
        <dbReference type="SAM" id="MobiDB-lite"/>
    </source>
</evidence>
<evidence type="ECO:0000313" key="3">
    <source>
        <dbReference type="Proteomes" id="UP000184291"/>
    </source>
</evidence>
<sequence>MSPTGKAAARVLGVVAIIAFALAVVPQLHQSAAPQSAVDADAIVAAIEEYQDGLDDMWTDPEAPTGSVLTSVQSSIIEVRDGMSDDGTPVTSAASEVTLLQAAAQDDGTVLAEVNVSTTFTYEGADDPEAPGVWSDRHFIQLTVDDAGNYSVVEDVVESTEVGTETGDIPDDYSPERSSDARSSSASMGGGSDTVPAMAQPWLRSQTVSAAPRYSSQRS</sequence>
<gene>
    <name evidence="2" type="ORF">ACGLYG10_1369</name>
</gene>
<dbReference type="Proteomes" id="UP000184291">
    <property type="component" value="Unassembled WGS sequence"/>
</dbReference>
<evidence type="ECO:0000313" key="2">
    <source>
        <dbReference type="EMBL" id="SHE25155.1"/>
    </source>
</evidence>
<feature type="region of interest" description="Disordered" evidence="1">
    <location>
        <begin position="158"/>
        <end position="219"/>
    </location>
</feature>
<proteinExistence type="predicted"/>
<name>A0A1M4RYT6_9ACTO</name>
<feature type="compositionally biased region" description="Low complexity" evidence="1">
    <location>
        <begin position="158"/>
        <end position="167"/>
    </location>
</feature>
<reference evidence="3" key="1">
    <citation type="submission" date="2016-09" db="EMBL/GenBank/DDBJ databases">
        <authorList>
            <person name="Strepis N."/>
        </authorList>
    </citation>
    <scope>NUCLEOTIDE SEQUENCE [LARGE SCALE GENOMIC DNA]</scope>
</reference>
<dbReference type="EMBL" id="FQTT01000010">
    <property type="protein sequence ID" value="SHE25155.1"/>
    <property type="molecule type" value="Genomic_DNA"/>
</dbReference>
<dbReference type="RefSeq" id="WP_139240884.1">
    <property type="nucleotide sequence ID" value="NZ_FQTT01000010.1"/>
</dbReference>
<protein>
    <submittedName>
        <fullName evidence="2">Uncharacterized protein</fullName>
    </submittedName>
</protein>
<dbReference type="AlphaFoldDB" id="A0A1M4RYT6"/>
<keyword evidence="3" id="KW-1185">Reference proteome</keyword>
<accession>A0A1M4RYT6</accession>